<feature type="binding site" evidence="6">
    <location>
        <position position="101"/>
    </location>
    <ligand>
        <name>Zn(2+)</name>
        <dbReference type="ChEBI" id="CHEBI:29105"/>
    </ligand>
</feature>
<sequence length="228" mass="26126">MKKISDLISHNHEWSKRVARENPEFFKHLAIAQNPKFLWIGCSDSRVPAERLTELQPGELFVHRNVANLVIHTDLNCLSVVQYAIDVLGIEDIIICGHLDCGGIRAAVENPDLGLINNWLLHIRDIWFRYSSLLGEFPAEKRMDILCELNVIEQVYNLGHSTILQSAWQRGQKVNIHGWVYGINNGQITDLKISSSSRENLEITYREAISNLLNQHDLYNDNKDTTNE</sequence>
<evidence type="ECO:0000313" key="9">
    <source>
        <dbReference type="Proteomes" id="UP000278542"/>
    </source>
</evidence>
<dbReference type="AlphaFoldDB" id="A0A495RAU3"/>
<comment type="caution">
    <text evidence="8">The sequence shown here is derived from an EMBL/GenBank/DDBJ whole genome shotgun (WGS) entry which is preliminary data.</text>
</comment>
<dbReference type="Pfam" id="PF00484">
    <property type="entry name" value="Pro_CA"/>
    <property type="match status" value="1"/>
</dbReference>
<name>A0A495RAU3_9GAMM</name>
<keyword evidence="3 6" id="KW-0862">Zinc</keyword>
<feature type="binding site" evidence="6">
    <location>
        <position position="42"/>
    </location>
    <ligand>
        <name>Zn(2+)</name>
        <dbReference type="ChEBI" id="CHEBI:29105"/>
    </ligand>
</feature>
<dbReference type="FunFam" id="3.40.1050.10:FF:000001">
    <property type="entry name" value="Carbonic anhydrase"/>
    <property type="match status" value="1"/>
</dbReference>
<dbReference type="PANTHER" id="PTHR11002">
    <property type="entry name" value="CARBONIC ANHYDRASE"/>
    <property type="match status" value="1"/>
</dbReference>
<evidence type="ECO:0000256" key="7">
    <source>
        <dbReference type="RuleBase" id="RU003956"/>
    </source>
</evidence>
<dbReference type="EMBL" id="RBWY01000004">
    <property type="protein sequence ID" value="RKS84602.1"/>
    <property type="molecule type" value="Genomic_DNA"/>
</dbReference>
<dbReference type="SUPFAM" id="SSF53056">
    <property type="entry name" value="beta-carbonic anhydrase, cab"/>
    <property type="match status" value="1"/>
</dbReference>
<evidence type="ECO:0000256" key="1">
    <source>
        <dbReference type="ARBA" id="ARBA00006217"/>
    </source>
</evidence>
<dbReference type="PROSITE" id="PS00704">
    <property type="entry name" value="PROK_CO2_ANHYDRASE_1"/>
    <property type="match status" value="1"/>
</dbReference>
<dbReference type="PROSITE" id="PS00705">
    <property type="entry name" value="PROK_CO2_ANHYDRASE_2"/>
    <property type="match status" value="1"/>
</dbReference>
<keyword evidence="9" id="KW-1185">Reference proteome</keyword>
<accession>A0A495RAU3</accession>
<gene>
    <name evidence="8" type="ORF">DES39_1812</name>
</gene>
<dbReference type="InterPro" id="IPR015892">
    <property type="entry name" value="Carbonic_anhydrase_CS"/>
</dbReference>
<keyword evidence="4 7" id="KW-0456">Lyase</keyword>
<comment type="cofactor">
    <cofactor evidence="6">
        <name>Zn(2+)</name>
        <dbReference type="ChEBI" id="CHEBI:29105"/>
    </cofactor>
    <text evidence="6">Binds 1 zinc ion per subunit.</text>
</comment>
<dbReference type="CDD" id="cd00883">
    <property type="entry name" value="beta_CA_cladeA"/>
    <property type="match status" value="1"/>
</dbReference>
<feature type="binding site" evidence="6">
    <location>
        <position position="44"/>
    </location>
    <ligand>
        <name>Zn(2+)</name>
        <dbReference type="ChEBI" id="CHEBI:29105"/>
    </ligand>
</feature>
<evidence type="ECO:0000256" key="4">
    <source>
        <dbReference type="ARBA" id="ARBA00023239"/>
    </source>
</evidence>
<dbReference type="GO" id="GO:0004089">
    <property type="term" value="F:carbonate dehydratase activity"/>
    <property type="evidence" value="ECO:0007669"/>
    <property type="project" value="UniProtKB-UniRule"/>
</dbReference>
<dbReference type="RefSeq" id="WP_121145459.1">
    <property type="nucleotide sequence ID" value="NZ_RBWY01000004.1"/>
</dbReference>
<dbReference type="GO" id="GO:0015976">
    <property type="term" value="P:carbon utilization"/>
    <property type="evidence" value="ECO:0007669"/>
    <property type="project" value="InterPro"/>
</dbReference>
<evidence type="ECO:0000313" key="8">
    <source>
        <dbReference type="EMBL" id="RKS84602.1"/>
    </source>
</evidence>
<dbReference type="SMART" id="SM00947">
    <property type="entry name" value="Pro_CA"/>
    <property type="match status" value="1"/>
</dbReference>
<dbReference type="InterPro" id="IPR001765">
    <property type="entry name" value="Carbonic_anhydrase"/>
</dbReference>
<comment type="catalytic activity">
    <reaction evidence="5 7">
        <text>hydrogencarbonate + H(+) = CO2 + H2O</text>
        <dbReference type="Rhea" id="RHEA:10748"/>
        <dbReference type="ChEBI" id="CHEBI:15377"/>
        <dbReference type="ChEBI" id="CHEBI:15378"/>
        <dbReference type="ChEBI" id="CHEBI:16526"/>
        <dbReference type="ChEBI" id="CHEBI:17544"/>
        <dbReference type="EC" id="4.2.1.1"/>
    </reaction>
</comment>
<dbReference type="EC" id="4.2.1.1" evidence="7"/>
<evidence type="ECO:0000256" key="2">
    <source>
        <dbReference type="ARBA" id="ARBA00022723"/>
    </source>
</evidence>
<dbReference type="NCBIfam" id="NF007756">
    <property type="entry name" value="PRK10437.1"/>
    <property type="match status" value="1"/>
</dbReference>
<dbReference type="PANTHER" id="PTHR11002:SF76">
    <property type="entry name" value="CARBONIC ANHYDRASE"/>
    <property type="match status" value="1"/>
</dbReference>
<protein>
    <recommendedName>
        <fullName evidence="7">Carbonic anhydrase</fullName>
        <ecNumber evidence="7">4.2.1.1</ecNumber>
    </recommendedName>
    <alternativeName>
        <fullName evidence="7">Carbonate dehydratase</fullName>
    </alternativeName>
</protein>
<reference evidence="8 9" key="1">
    <citation type="submission" date="2018-10" db="EMBL/GenBank/DDBJ databases">
        <title>Genomic Encyclopedia of Type Strains, Phase IV (KMG-IV): sequencing the most valuable type-strain genomes for metagenomic binning, comparative biology and taxonomic classification.</title>
        <authorList>
            <person name="Goeker M."/>
        </authorList>
    </citation>
    <scope>NUCLEOTIDE SEQUENCE [LARGE SCALE GENOMIC DNA]</scope>
    <source>
        <strain evidence="8 9">DSM 22228</strain>
    </source>
</reference>
<dbReference type="GO" id="GO:0008270">
    <property type="term" value="F:zinc ion binding"/>
    <property type="evidence" value="ECO:0007669"/>
    <property type="project" value="UniProtKB-UniRule"/>
</dbReference>
<keyword evidence="2 6" id="KW-0479">Metal-binding</keyword>
<proteinExistence type="inferred from homology"/>
<evidence type="ECO:0000256" key="6">
    <source>
        <dbReference type="PIRSR" id="PIRSR601765-1"/>
    </source>
</evidence>
<organism evidence="8 9">
    <name type="scientific">Orbus hercynius</name>
    <dbReference type="NCBI Taxonomy" id="593135"/>
    <lineage>
        <taxon>Bacteria</taxon>
        <taxon>Pseudomonadati</taxon>
        <taxon>Pseudomonadota</taxon>
        <taxon>Gammaproteobacteria</taxon>
        <taxon>Orbales</taxon>
        <taxon>Orbaceae</taxon>
        <taxon>Orbus</taxon>
    </lineage>
</organism>
<dbReference type="InterPro" id="IPR036874">
    <property type="entry name" value="Carbonic_anhydrase_sf"/>
</dbReference>
<dbReference type="OrthoDB" id="9797527at2"/>
<comment type="function">
    <text evidence="7">Reversible hydration of carbon dioxide.</text>
</comment>
<evidence type="ECO:0000256" key="5">
    <source>
        <dbReference type="ARBA" id="ARBA00048348"/>
    </source>
</evidence>
<dbReference type="Proteomes" id="UP000278542">
    <property type="component" value="Unassembled WGS sequence"/>
</dbReference>
<feature type="binding site" evidence="6">
    <location>
        <position position="98"/>
    </location>
    <ligand>
        <name>Zn(2+)</name>
        <dbReference type="ChEBI" id="CHEBI:29105"/>
    </ligand>
</feature>
<evidence type="ECO:0000256" key="3">
    <source>
        <dbReference type="ARBA" id="ARBA00022833"/>
    </source>
</evidence>
<comment type="similarity">
    <text evidence="1 7">Belongs to the beta-class carbonic anhydrase family.</text>
</comment>
<dbReference type="Gene3D" id="3.40.1050.10">
    <property type="entry name" value="Carbonic anhydrase"/>
    <property type="match status" value="1"/>
</dbReference>